<evidence type="ECO:0000313" key="2">
    <source>
        <dbReference type="Proteomes" id="UP000813461"/>
    </source>
</evidence>
<dbReference type="Proteomes" id="UP000813461">
    <property type="component" value="Unassembled WGS sequence"/>
</dbReference>
<keyword evidence="2" id="KW-1185">Reference proteome</keyword>
<gene>
    <name evidence="1" type="ORF">FB567DRAFT_553925</name>
</gene>
<protein>
    <submittedName>
        <fullName evidence="1">Uncharacterized protein</fullName>
    </submittedName>
</protein>
<reference evidence="1" key="1">
    <citation type="journal article" date="2021" name="Nat. Commun.">
        <title>Genetic determinants of endophytism in the Arabidopsis root mycobiome.</title>
        <authorList>
            <person name="Mesny F."/>
            <person name="Miyauchi S."/>
            <person name="Thiergart T."/>
            <person name="Pickel B."/>
            <person name="Atanasova L."/>
            <person name="Karlsson M."/>
            <person name="Huettel B."/>
            <person name="Barry K.W."/>
            <person name="Haridas S."/>
            <person name="Chen C."/>
            <person name="Bauer D."/>
            <person name="Andreopoulos W."/>
            <person name="Pangilinan J."/>
            <person name="LaButti K."/>
            <person name="Riley R."/>
            <person name="Lipzen A."/>
            <person name="Clum A."/>
            <person name="Drula E."/>
            <person name="Henrissat B."/>
            <person name="Kohler A."/>
            <person name="Grigoriev I.V."/>
            <person name="Martin F.M."/>
            <person name="Hacquard S."/>
        </authorList>
    </citation>
    <scope>NUCLEOTIDE SEQUENCE</scope>
    <source>
        <strain evidence="1">MPI-SDFR-AT-0120</strain>
    </source>
</reference>
<dbReference type="EMBL" id="JAGMVJ010000022">
    <property type="protein sequence ID" value="KAH7073318.1"/>
    <property type="molecule type" value="Genomic_DNA"/>
</dbReference>
<organism evidence="1 2">
    <name type="scientific">Paraphoma chrysanthemicola</name>
    <dbReference type="NCBI Taxonomy" id="798071"/>
    <lineage>
        <taxon>Eukaryota</taxon>
        <taxon>Fungi</taxon>
        <taxon>Dikarya</taxon>
        <taxon>Ascomycota</taxon>
        <taxon>Pezizomycotina</taxon>
        <taxon>Dothideomycetes</taxon>
        <taxon>Pleosporomycetidae</taxon>
        <taxon>Pleosporales</taxon>
        <taxon>Pleosporineae</taxon>
        <taxon>Phaeosphaeriaceae</taxon>
        <taxon>Paraphoma</taxon>
    </lineage>
</organism>
<evidence type="ECO:0000313" key="1">
    <source>
        <dbReference type="EMBL" id="KAH7073318.1"/>
    </source>
</evidence>
<name>A0A8K0QVR1_9PLEO</name>
<accession>A0A8K0QVR1</accession>
<comment type="caution">
    <text evidence="1">The sequence shown here is derived from an EMBL/GenBank/DDBJ whole genome shotgun (WGS) entry which is preliminary data.</text>
</comment>
<proteinExistence type="predicted"/>
<sequence length="207" mass="23019">MTESTTIHVRITAVVDPFQISQTGQENIVTIPSPTTTNTAVPESILIGSDCGTTFSMRNCFSEEPAKSPRKMLCGAIFIDQDFEAMIAQLPGDPRGVPDSVKTEMINSQWERDIQKAFEDHPCHCVKAHDKDMFENIVSRVRRLVDSQIAAVESKENKLPKGMDLVGGFGSCRSIHKVLDHSVREPWCDIMLCGAYFRSSAMRLTLV</sequence>
<dbReference type="AlphaFoldDB" id="A0A8K0QVR1"/>
<dbReference type="OrthoDB" id="10448814at2759"/>